<evidence type="ECO:0000256" key="2">
    <source>
        <dbReference type="ARBA" id="ARBA00022475"/>
    </source>
</evidence>
<dbReference type="AlphaFoldDB" id="A0A7W2R2A0"/>
<dbReference type="Pfam" id="PF02687">
    <property type="entry name" value="FtsX"/>
    <property type="match status" value="2"/>
</dbReference>
<keyword evidence="3 6" id="KW-0812">Transmembrane</keyword>
<dbReference type="InterPro" id="IPR025857">
    <property type="entry name" value="MacB_PCD"/>
</dbReference>
<evidence type="ECO:0000313" key="10">
    <source>
        <dbReference type="Proteomes" id="UP000541857"/>
    </source>
</evidence>
<feature type="transmembrane region" description="Helical" evidence="6">
    <location>
        <begin position="767"/>
        <end position="790"/>
    </location>
</feature>
<keyword evidence="10" id="KW-1185">Reference proteome</keyword>
<reference evidence="9 10" key="1">
    <citation type="submission" date="2020-07" db="EMBL/GenBank/DDBJ databases">
        <title>Bacterium isolated from marine sediment.</title>
        <authorList>
            <person name="Shang D."/>
        </authorList>
    </citation>
    <scope>NUCLEOTIDE SEQUENCE [LARGE SCALE GENOMIC DNA]</scope>
    <source>
        <strain evidence="9 10">F6074</strain>
    </source>
</reference>
<evidence type="ECO:0000259" key="8">
    <source>
        <dbReference type="Pfam" id="PF12704"/>
    </source>
</evidence>
<dbReference type="EMBL" id="JACGLT010000002">
    <property type="protein sequence ID" value="MBA6151559.1"/>
    <property type="molecule type" value="Genomic_DNA"/>
</dbReference>
<evidence type="ECO:0000256" key="4">
    <source>
        <dbReference type="ARBA" id="ARBA00022989"/>
    </source>
</evidence>
<comment type="subcellular location">
    <subcellularLocation>
        <location evidence="1">Cell membrane</location>
        <topology evidence="1">Multi-pass membrane protein</topology>
    </subcellularLocation>
</comment>
<dbReference type="PANTHER" id="PTHR30572">
    <property type="entry name" value="MEMBRANE COMPONENT OF TRANSPORTER-RELATED"/>
    <property type="match status" value="1"/>
</dbReference>
<evidence type="ECO:0000256" key="5">
    <source>
        <dbReference type="ARBA" id="ARBA00023136"/>
    </source>
</evidence>
<dbReference type="Proteomes" id="UP000541857">
    <property type="component" value="Unassembled WGS sequence"/>
</dbReference>
<dbReference type="RefSeq" id="WP_182202286.1">
    <property type="nucleotide sequence ID" value="NZ_JACGLT010000002.1"/>
</dbReference>
<accession>A0A7W2R2A0</accession>
<feature type="transmembrane region" description="Helical" evidence="6">
    <location>
        <begin position="733"/>
        <end position="752"/>
    </location>
</feature>
<dbReference type="GO" id="GO:0022857">
    <property type="term" value="F:transmembrane transporter activity"/>
    <property type="evidence" value="ECO:0007669"/>
    <property type="project" value="TreeGrafter"/>
</dbReference>
<evidence type="ECO:0000256" key="1">
    <source>
        <dbReference type="ARBA" id="ARBA00004651"/>
    </source>
</evidence>
<dbReference type="Pfam" id="PF12704">
    <property type="entry name" value="MacB_PCD"/>
    <property type="match status" value="1"/>
</dbReference>
<comment type="caution">
    <text evidence="9">The sequence shown here is derived from an EMBL/GenBank/DDBJ whole genome shotgun (WGS) entry which is preliminary data.</text>
</comment>
<dbReference type="InterPro" id="IPR003838">
    <property type="entry name" value="ABC3_permease_C"/>
</dbReference>
<dbReference type="GO" id="GO:0005886">
    <property type="term" value="C:plasma membrane"/>
    <property type="evidence" value="ECO:0007669"/>
    <property type="project" value="UniProtKB-SubCell"/>
</dbReference>
<feature type="transmembrane region" description="Helical" evidence="6">
    <location>
        <begin position="432"/>
        <end position="453"/>
    </location>
</feature>
<protein>
    <submittedName>
        <fullName evidence="9">ABC transporter permease</fullName>
    </submittedName>
</protein>
<keyword evidence="4 6" id="KW-1133">Transmembrane helix</keyword>
<dbReference type="InterPro" id="IPR050250">
    <property type="entry name" value="Macrolide_Exporter_MacB"/>
</dbReference>
<keyword evidence="5 6" id="KW-0472">Membrane</keyword>
<feature type="transmembrane region" description="Helical" evidence="6">
    <location>
        <begin position="377"/>
        <end position="403"/>
    </location>
</feature>
<organism evidence="9 10">
    <name type="scientific">Gelidibacter maritimus</name>
    <dbReference type="NCBI Taxonomy" id="2761487"/>
    <lineage>
        <taxon>Bacteria</taxon>
        <taxon>Pseudomonadati</taxon>
        <taxon>Bacteroidota</taxon>
        <taxon>Flavobacteriia</taxon>
        <taxon>Flavobacteriales</taxon>
        <taxon>Flavobacteriaceae</taxon>
        <taxon>Gelidibacter</taxon>
    </lineage>
</organism>
<dbReference type="PANTHER" id="PTHR30572:SF18">
    <property type="entry name" value="ABC-TYPE MACROLIDE FAMILY EXPORT SYSTEM PERMEASE COMPONENT 2"/>
    <property type="match status" value="1"/>
</dbReference>
<feature type="domain" description="ABC3 transporter permease C-terminal" evidence="7">
    <location>
        <begin position="684"/>
        <end position="796"/>
    </location>
</feature>
<evidence type="ECO:0000256" key="3">
    <source>
        <dbReference type="ARBA" id="ARBA00022692"/>
    </source>
</evidence>
<name>A0A7W2R2A0_9FLAO</name>
<feature type="transmembrane region" description="Helical" evidence="6">
    <location>
        <begin position="337"/>
        <end position="357"/>
    </location>
</feature>
<feature type="transmembrane region" description="Helical" evidence="6">
    <location>
        <begin position="286"/>
        <end position="308"/>
    </location>
</feature>
<evidence type="ECO:0000313" key="9">
    <source>
        <dbReference type="EMBL" id="MBA6151559.1"/>
    </source>
</evidence>
<evidence type="ECO:0000259" key="7">
    <source>
        <dbReference type="Pfam" id="PF02687"/>
    </source>
</evidence>
<feature type="transmembrane region" description="Helical" evidence="6">
    <location>
        <begin position="684"/>
        <end position="706"/>
    </location>
</feature>
<evidence type="ECO:0000256" key="6">
    <source>
        <dbReference type="SAM" id="Phobius"/>
    </source>
</evidence>
<proteinExistence type="predicted"/>
<sequence>MIQFKFIFRKLWRDRFFTFLKIIGLAIGVAVCLVIFKIVNYEFSFDKNHPDKENIYQLVNWSYTGTEKHGFGGVQSAVGEFVDQTFPEIEEVVPLNRKYFEYLSIEKPNGETYRNEDPKNIQSTVSDYFEMVTYTWLAGDKKTALLYPNQVVLTQSRAEAYFGKVSVDKMIGKTIHYDNTPFTVTGVVADLEFPSSFEGKEFVPITNEEKTEANWFSFNSDYNLFVKLKPNQKDRLLKVLDQKYEDMIPESWKSADRKTAYSLLPLSEKHFSQDFNSGVYSANKKMMFGLIGIGVFILLMASINYINLSTAQIPYRNKEIGIRRTLGAKSGQLKKGFLYETLIITVLALVLAVPMMIGFESFYADFMPPRISEYSAVLPISLFVVGLLLVLTVLTGLYPAYLINKVKVSEVLKSQGAGRLSIGNLNIRKTMIVFQFVIAQVFVIGAFVIAAQIDYMITTDLGFDKDAVVTIKLPYKSYQNADVDPFLFKEALKKHPEIRQVSLGHTPMNDMYWGNNLVRITDSGETTLNMNFKYVDPDYLDFFGIEVLAGRAPQLRDTLESVFINEAARKGLGFLSNEEAIGKAMKGPSEKTVAIQGVINDFYQTDLHIPKEPLSLMITTERNMLNGFSIKLPLASSAWKKTLGILEKEWKTYYPNAPFAYEFYDSEIKNLYESDMRQSQMINLATIITIILGCLGLIGLVTLTAFQRTKEIGIRKVLGSSISGIILLLSKDYLKLIGLAILISIPIAWWAMNKWLENFAYRITIEWWMFLLTGIATILIALLAVSYRAIKAAIVNPVKSLRTE</sequence>
<keyword evidence="2" id="KW-1003">Cell membrane</keyword>
<gene>
    <name evidence="9" type="ORF">H3Z82_02345</name>
</gene>
<feature type="domain" description="MacB-like periplasmic core" evidence="8">
    <location>
        <begin position="18"/>
        <end position="232"/>
    </location>
</feature>
<feature type="transmembrane region" description="Helical" evidence="6">
    <location>
        <begin position="16"/>
        <end position="39"/>
    </location>
</feature>
<feature type="domain" description="ABC3 transporter permease C-terminal" evidence="7">
    <location>
        <begin position="293"/>
        <end position="405"/>
    </location>
</feature>